<evidence type="ECO:0000256" key="1">
    <source>
        <dbReference type="SAM" id="Phobius"/>
    </source>
</evidence>
<dbReference type="AlphaFoldDB" id="A0A6C0B549"/>
<sequence length="169" mass="19344">MTTRRQIEDFGKNNVLDLLPPLFKMVDTSENPNILLDTNYFVSPGSVIDSLYITLTSGHSDYEKSKKSIKMIQNLSPLIELFDEIPIDKTSVDTVVFSYGEKNVIRYKNLSNPQSGKSLYLDIQDVHNLLTDLHTHRVVRRILIDGLTVCGLVIFVYVLRKLFFIAQYS</sequence>
<keyword evidence="1" id="KW-0812">Transmembrane</keyword>
<feature type="transmembrane region" description="Helical" evidence="1">
    <location>
        <begin position="142"/>
        <end position="159"/>
    </location>
</feature>
<dbReference type="EMBL" id="MN739080">
    <property type="protein sequence ID" value="QHS87365.1"/>
    <property type="molecule type" value="Genomic_DNA"/>
</dbReference>
<name>A0A6C0B549_9ZZZZ</name>
<accession>A0A6C0B549</accession>
<protein>
    <submittedName>
        <fullName evidence="2">Uncharacterized protein</fullName>
    </submittedName>
</protein>
<keyword evidence="1" id="KW-1133">Transmembrane helix</keyword>
<proteinExistence type="predicted"/>
<reference evidence="2" key="1">
    <citation type="journal article" date="2020" name="Nature">
        <title>Giant virus diversity and host interactions through global metagenomics.</title>
        <authorList>
            <person name="Schulz F."/>
            <person name="Roux S."/>
            <person name="Paez-Espino D."/>
            <person name="Jungbluth S."/>
            <person name="Walsh D.A."/>
            <person name="Denef V.J."/>
            <person name="McMahon K.D."/>
            <person name="Konstantinidis K.T."/>
            <person name="Eloe-Fadrosh E.A."/>
            <person name="Kyrpides N.C."/>
            <person name="Woyke T."/>
        </authorList>
    </citation>
    <scope>NUCLEOTIDE SEQUENCE</scope>
    <source>
        <strain evidence="2">GVMAG-M-3300010157-4</strain>
    </source>
</reference>
<keyword evidence="1" id="KW-0472">Membrane</keyword>
<organism evidence="2">
    <name type="scientific">viral metagenome</name>
    <dbReference type="NCBI Taxonomy" id="1070528"/>
    <lineage>
        <taxon>unclassified sequences</taxon>
        <taxon>metagenomes</taxon>
        <taxon>organismal metagenomes</taxon>
    </lineage>
</organism>
<evidence type="ECO:0000313" key="2">
    <source>
        <dbReference type="EMBL" id="QHS87365.1"/>
    </source>
</evidence>